<dbReference type="AlphaFoldDB" id="A0A7Y0EJN9"/>
<dbReference type="EMBL" id="JABBNI010000036">
    <property type="protein sequence ID" value="NMM64362.1"/>
    <property type="molecule type" value="Genomic_DNA"/>
</dbReference>
<sequence>MQWASQLEEIQKVKAKENQGTRLDLTSDKILSKVDSNKKVAEESGFGNKETYRQAKYIYENGSEELIKQLDEKQ</sequence>
<keyword evidence="2" id="KW-1185">Reference proteome</keyword>
<organism evidence="1 2">
    <name type="scientific">Clostridium muellerianum</name>
    <dbReference type="NCBI Taxonomy" id="2716538"/>
    <lineage>
        <taxon>Bacteria</taxon>
        <taxon>Bacillati</taxon>
        <taxon>Bacillota</taxon>
        <taxon>Clostridia</taxon>
        <taxon>Eubacteriales</taxon>
        <taxon>Clostridiaceae</taxon>
        <taxon>Clostridium</taxon>
    </lineage>
</organism>
<protein>
    <submittedName>
        <fullName evidence="1">Uncharacterized protein</fullName>
    </submittedName>
</protein>
<reference evidence="1 2" key="1">
    <citation type="submission" date="2020-06" db="EMBL/GenBank/DDBJ databases">
        <title>Complete Genome Sequence of Clostridium muelleri sp. nov. P21T, an Acid-Alcohol Producing Acetogen Isolated from Old Hay.</title>
        <authorList>
            <person name="Duncan K.E."/>
            <person name="Tanner R.S."/>
        </authorList>
    </citation>
    <scope>NUCLEOTIDE SEQUENCE [LARGE SCALE GENOMIC DNA]</scope>
    <source>
        <strain evidence="1 2">P21</strain>
    </source>
</reference>
<name>A0A7Y0EJN9_9CLOT</name>
<dbReference type="RefSeq" id="WP_169298945.1">
    <property type="nucleotide sequence ID" value="NZ_JABBNI010000036.1"/>
</dbReference>
<evidence type="ECO:0000313" key="1">
    <source>
        <dbReference type="EMBL" id="NMM64362.1"/>
    </source>
</evidence>
<comment type="caution">
    <text evidence="1">The sequence shown here is derived from an EMBL/GenBank/DDBJ whole genome shotgun (WGS) entry which is preliminary data.</text>
</comment>
<accession>A0A7Y0EJN9</accession>
<evidence type="ECO:0000313" key="2">
    <source>
        <dbReference type="Proteomes" id="UP000537131"/>
    </source>
</evidence>
<proteinExistence type="predicted"/>
<gene>
    <name evidence="1" type="ORF">HBE96_17215</name>
</gene>
<dbReference type="Proteomes" id="UP000537131">
    <property type="component" value="Unassembled WGS sequence"/>
</dbReference>